<dbReference type="OrthoDB" id="4227485at2759"/>
<evidence type="ECO:0000256" key="1">
    <source>
        <dbReference type="SAM" id="MobiDB-lite"/>
    </source>
</evidence>
<dbReference type="EMBL" id="JAFJYH010000242">
    <property type="protein sequence ID" value="KAG4414952.1"/>
    <property type="molecule type" value="Genomic_DNA"/>
</dbReference>
<dbReference type="AlphaFoldDB" id="A0A8H7T8B3"/>
<feature type="compositionally biased region" description="Basic and acidic residues" evidence="1">
    <location>
        <begin position="612"/>
        <end position="641"/>
    </location>
</feature>
<dbReference type="Proteomes" id="UP000664132">
    <property type="component" value="Unassembled WGS sequence"/>
</dbReference>
<gene>
    <name evidence="2" type="ORF">IFR04_011929</name>
</gene>
<keyword evidence="3" id="KW-1185">Reference proteome</keyword>
<sequence>MPPPSRFADREERLATEGREKYQGTARIKLEVLHFPQNEPRELDRENVERLKGYFKKGQCHRVGRNHIPAVIDQSQLSEVLRDSNVSVKTLLSNTDPHPMLRFPAGSQLQCLHGRHRIQAAREFLTPRESWWTVDLYLSDANHELQTALIEEYANEKPPSAGEIYCKIHKYTQERDLYSEGRWRSRLSKNDTRCLKQLSRHSDLKAAFDDLLDLPGLWGDMRISTLNKLISMGCKENAIHYLKGIKDVWSRIFRHEKQAMRMLDTATVKVVELTSPKHSKRDAEMLHGRLVNGQIFAAFNLQDRELIWGELSKIAGLITSFLSFFADINYLHARAYGMRHLVEPSPTQTLCSALDAIYFGAPEDWDFAYRSLWLYTMQNATDLPPPTELPSELPSEETKTKKKRLAKARPGKVDEVVLSNFAALAIQLGFKSDQISALSQRSADREIARAALLNARKLDHYEYTDATLESNVEQIVRLFDTATSVQVEQVCPAFVSDDSEASGVRCGFPDDEAHTRDAASLTIANLHVEVTEQGESITSFFVRRSVYFAFFGRPTGTRSGARSHPSPTRDPSFGEVESSPLQQSRPNHASNTSGGVHGGPEHEAAGQGRSALEQERLTRLEHAAQDGEEPERMEIEVWKPNRQEQERQALDDANNAQDGNDSSQARAIDQRRGTFIDLQNLIADGLASTSRGPATEDLDAFVQDLVGTTNASTHSGRQELHQAPDEQLQVLAAPSTVRIEFKIDERGIWRTVRSLLVDISDPSEVERVAKKYMRKGIRPFDSSGNVLVPRTCFQAATADGSNTILLVPEKSIKVKNQLVVPASKVMPERELPPEKRQNKAHH</sequence>
<protein>
    <submittedName>
        <fullName evidence="2">Uncharacterized protein</fullName>
    </submittedName>
</protein>
<organism evidence="2 3">
    <name type="scientific">Cadophora malorum</name>
    <dbReference type="NCBI Taxonomy" id="108018"/>
    <lineage>
        <taxon>Eukaryota</taxon>
        <taxon>Fungi</taxon>
        <taxon>Dikarya</taxon>
        <taxon>Ascomycota</taxon>
        <taxon>Pezizomycotina</taxon>
        <taxon>Leotiomycetes</taxon>
        <taxon>Helotiales</taxon>
        <taxon>Ploettnerulaceae</taxon>
        <taxon>Cadophora</taxon>
    </lineage>
</organism>
<name>A0A8H7T8B3_9HELO</name>
<reference evidence="2" key="1">
    <citation type="submission" date="2021-02" db="EMBL/GenBank/DDBJ databases">
        <title>Genome sequence Cadophora malorum strain M34.</title>
        <authorList>
            <person name="Stefanovic E."/>
            <person name="Vu D."/>
            <person name="Scully C."/>
            <person name="Dijksterhuis J."/>
            <person name="Roader J."/>
            <person name="Houbraken J."/>
        </authorList>
    </citation>
    <scope>NUCLEOTIDE SEQUENCE</scope>
    <source>
        <strain evidence="2">M34</strain>
    </source>
</reference>
<evidence type="ECO:0000313" key="3">
    <source>
        <dbReference type="Proteomes" id="UP000664132"/>
    </source>
</evidence>
<comment type="caution">
    <text evidence="2">The sequence shown here is derived from an EMBL/GenBank/DDBJ whole genome shotgun (WGS) entry which is preliminary data.</text>
</comment>
<dbReference type="InterPro" id="IPR022198">
    <property type="entry name" value="DUF3723"/>
</dbReference>
<proteinExistence type="predicted"/>
<feature type="region of interest" description="Disordered" evidence="1">
    <location>
        <begin position="554"/>
        <end position="641"/>
    </location>
</feature>
<feature type="region of interest" description="Disordered" evidence="1">
    <location>
        <begin position="1"/>
        <end position="21"/>
    </location>
</feature>
<feature type="compositionally biased region" description="Polar residues" evidence="1">
    <location>
        <begin position="579"/>
        <end position="594"/>
    </location>
</feature>
<evidence type="ECO:0000313" key="2">
    <source>
        <dbReference type="EMBL" id="KAG4414952.1"/>
    </source>
</evidence>
<dbReference type="Pfam" id="PF12520">
    <property type="entry name" value="DUF3723"/>
    <property type="match status" value="2"/>
</dbReference>
<accession>A0A8H7T8B3</accession>
<feature type="compositionally biased region" description="Basic and acidic residues" evidence="1">
    <location>
        <begin position="7"/>
        <end position="21"/>
    </location>
</feature>